<evidence type="ECO:0000256" key="1">
    <source>
        <dbReference type="SAM" id="MobiDB-lite"/>
    </source>
</evidence>
<feature type="region of interest" description="Disordered" evidence="1">
    <location>
        <begin position="1"/>
        <end position="21"/>
    </location>
</feature>
<dbReference type="EMBL" id="VSRR010012780">
    <property type="protein sequence ID" value="MPC54965.1"/>
    <property type="molecule type" value="Genomic_DNA"/>
</dbReference>
<organism evidence="2 3">
    <name type="scientific">Portunus trituberculatus</name>
    <name type="common">Swimming crab</name>
    <name type="synonym">Neptunus trituberculatus</name>
    <dbReference type="NCBI Taxonomy" id="210409"/>
    <lineage>
        <taxon>Eukaryota</taxon>
        <taxon>Metazoa</taxon>
        <taxon>Ecdysozoa</taxon>
        <taxon>Arthropoda</taxon>
        <taxon>Crustacea</taxon>
        <taxon>Multicrustacea</taxon>
        <taxon>Malacostraca</taxon>
        <taxon>Eumalacostraca</taxon>
        <taxon>Eucarida</taxon>
        <taxon>Decapoda</taxon>
        <taxon>Pleocyemata</taxon>
        <taxon>Brachyura</taxon>
        <taxon>Eubrachyura</taxon>
        <taxon>Portunoidea</taxon>
        <taxon>Portunidae</taxon>
        <taxon>Portuninae</taxon>
        <taxon>Portunus</taxon>
    </lineage>
</organism>
<dbReference type="AlphaFoldDB" id="A0A5B7GC88"/>
<dbReference type="Proteomes" id="UP000324222">
    <property type="component" value="Unassembled WGS sequence"/>
</dbReference>
<evidence type="ECO:0000313" key="3">
    <source>
        <dbReference type="Proteomes" id="UP000324222"/>
    </source>
</evidence>
<reference evidence="2 3" key="1">
    <citation type="submission" date="2019-05" db="EMBL/GenBank/DDBJ databases">
        <title>Another draft genome of Portunus trituberculatus and its Hox gene families provides insights of decapod evolution.</title>
        <authorList>
            <person name="Jeong J.-H."/>
            <person name="Song I."/>
            <person name="Kim S."/>
            <person name="Choi T."/>
            <person name="Kim D."/>
            <person name="Ryu S."/>
            <person name="Kim W."/>
        </authorList>
    </citation>
    <scope>NUCLEOTIDE SEQUENCE [LARGE SCALE GENOMIC DNA]</scope>
    <source>
        <tissue evidence="2">Muscle</tissue>
    </source>
</reference>
<accession>A0A5B7GC88</accession>
<evidence type="ECO:0000313" key="2">
    <source>
        <dbReference type="EMBL" id="MPC54965.1"/>
    </source>
</evidence>
<proteinExistence type="predicted"/>
<protein>
    <submittedName>
        <fullName evidence="2">Uncharacterized protein</fullName>
    </submittedName>
</protein>
<comment type="caution">
    <text evidence="2">The sequence shown here is derived from an EMBL/GenBank/DDBJ whole genome shotgun (WGS) entry which is preliminary data.</text>
</comment>
<sequence length="21" mass="2280">MKTSLKTSQSPVLLGTTLSMR</sequence>
<gene>
    <name evidence="2" type="ORF">E2C01_048895</name>
</gene>
<name>A0A5B7GC88_PORTR</name>
<keyword evidence="3" id="KW-1185">Reference proteome</keyword>